<dbReference type="Gene3D" id="3.40.50.300">
    <property type="entry name" value="P-loop containing nucleotide triphosphate hydrolases"/>
    <property type="match status" value="2"/>
</dbReference>
<keyword evidence="5" id="KW-0540">Nuclease</keyword>
<keyword evidence="7" id="KW-0255">Endonuclease</keyword>
<evidence type="ECO:0000256" key="3">
    <source>
        <dbReference type="ARBA" id="ARBA00013368"/>
    </source>
</evidence>
<feature type="region of interest" description="Disordered" evidence="15">
    <location>
        <begin position="399"/>
        <end position="418"/>
    </location>
</feature>
<evidence type="ECO:0000256" key="12">
    <source>
        <dbReference type="ARBA" id="ARBA00023172"/>
    </source>
</evidence>
<accession>A0A0C2K6Z0</accession>
<dbReference type="InterPro" id="IPR038729">
    <property type="entry name" value="Rad50/SbcC_AAA"/>
</dbReference>
<accession>A0A0C2NR94</accession>
<evidence type="ECO:0000256" key="4">
    <source>
        <dbReference type="ARBA" id="ARBA00022705"/>
    </source>
</evidence>
<dbReference type="PANTHER" id="PTHR32114:SF2">
    <property type="entry name" value="ABC TRANSPORTER ABCH.3"/>
    <property type="match status" value="1"/>
</dbReference>
<evidence type="ECO:0000256" key="1">
    <source>
        <dbReference type="ARBA" id="ARBA00006930"/>
    </source>
</evidence>
<keyword evidence="6" id="KW-0547">Nucleotide-binding</keyword>
<keyword evidence="4" id="KW-0235">DNA replication</keyword>
<keyword evidence="9 17" id="KW-0269">Exonuclease</keyword>
<evidence type="ECO:0000256" key="8">
    <source>
        <dbReference type="ARBA" id="ARBA00022801"/>
    </source>
</evidence>
<evidence type="ECO:0000313" key="17">
    <source>
        <dbReference type="EMBL" id="KII76692.1"/>
    </source>
</evidence>
<sequence length="1015" mass="112554">MTPLKLTIQAFGPFAGKEEIDFTKLGHAPLFLINGPTGSGKSSILDAICFALYGETTGSERTGDQMRCDHAAPDLISEVSFEFSLGNKQYRIERAPDQMMPKKRGEGLTKKSHTTTLFQLDTGQEILIANKPTPVGKAVVDIIGLDVKQFRQVMVLPQGKFRELLIANSKEREVIFGQLFQTHIYAAIEKALFEKAAHIRRAKDEFDNQIKGALDVASVESEERLNAERDALIPQIALADEQLCLAKQAFDSAQSQHKSAIELVNRFAKRDALLQEKHQHVAKQSEIDRLVLCRKQAQQADALQLPYTQQAQAALKLAQVQADAQHIEQQLSGAQQRLSQATINAEQASQSAQVLPELTEKLFKLNEVTKRLVERDKQQANLHRAEGLTADLQSQFEHNAARAKSLEQQAQSQQTAFQQAKEQSAMLGLKEAELDQVSKQLHTHQELIKTQQAAIQFRSILTTKQAELDSAKQRTEQAKTQADTLEYYWHSSQAAQLAKTLRQGEHCPVCGSLDHPQLATFTEQEVTKDQVDDARRVQQQCSSQQEQASATVQHAQLDVAKVEQAVSGWQAQLPAAPLTVDQLQLSASELTQQIHALRAINLEQLAHVLQQTEQQSEQLQGTQRLLEKQLDEAKQQSATIRGTLNSLLQDIAPDEQNRDSVVAETQRIEQQRIQIQNDDQLAKQQRELASTQHVTLQAQWQSLDQQLSQALTDESNAQNEWTRALTSSPFVDEESYLQAKLSPNDIEAIEHSINQHSERTSSLNGALSTLEQDLDGLSLPNIDELAQRSELAAAAYQKDLDAKGQLQSVLDNFNKVAARLSDLYQQNSALEKEYQVIGTLSDIANGRTGAKVSLHRFVLGVLLDDVLIQASQRLRVMSKGRYELRRREDRAKGNAGSGLDLMVEDGYSGKLRDVTTLSGGESFMAALALALGVSDVVQSYSGGIRLDTLFIDEGFGSLDPESLDLAIQTLIDLQQGGRTIGLISHVSELKEQMSLRVDVIAQRNSSHIRLQGVSA</sequence>
<proteinExistence type="inferred from homology"/>
<name>A0A0C2NR94_9VIBR</name>
<comment type="similarity">
    <text evidence="1">Belongs to the SMC family. SbcC subfamily.</text>
</comment>
<gene>
    <name evidence="17" type="ORF">OJ16_18190</name>
</gene>
<dbReference type="SUPFAM" id="SSF52540">
    <property type="entry name" value="P-loop containing nucleoside triphosphate hydrolases"/>
    <property type="match status" value="1"/>
</dbReference>
<keyword evidence="11 14" id="KW-0175">Coiled coil</keyword>
<dbReference type="Pfam" id="PF13558">
    <property type="entry name" value="SbcC_Walker_B"/>
    <property type="match status" value="1"/>
</dbReference>
<dbReference type="GO" id="GO:0006302">
    <property type="term" value="P:double-strand break repair"/>
    <property type="evidence" value="ECO:0007669"/>
    <property type="project" value="InterPro"/>
</dbReference>
<dbReference type="GO" id="GO:0004527">
    <property type="term" value="F:exonuclease activity"/>
    <property type="evidence" value="ECO:0007669"/>
    <property type="project" value="UniProtKB-KW"/>
</dbReference>
<feature type="coiled-coil region" evidence="14">
    <location>
        <begin position="580"/>
        <end position="636"/>
    </location>
</feature>
<dbReference type="GO" id="GO:0006260">
    <property type="term" value="P:DNA replication"/>
    <property type="evidence" value="ECO:0007669"/>
    <property type="project" value="UniProtKB-KW"/>
</dbReference>
<evidence type="ECO:0000256" key="11">
    <source>
        <dbReference type="ARBA" id="ARBA00023054"/>
    </source>
</evidence>
<dbReference type="GO" id="GO:0016887">
    <property type="term" value="F:ATP hydrolysis activity"/>
    <property type="evidence" value="ECO:0007669"/>
    <property type="project" value="InterPro"/>
</dbReference>
<keyword evidence="8" id="KW-0378">Hydrolase</keyword>
<keyword evidence="18" id="KW-1185">Reference proteome</keyword>
<dbReference type="PANTHER" id="PTHR32114">
    <property type="entry name" value="ABC TRANSPORTER ABCH.3"/>
    <property type="match status" value="1"/>
</dbReference>
<comment type="subunit">
    <text evidence="2">Heterodimer of SbcC and SbcD.</text>
</comment>
<dbReference type="RefSeq" id="WP_040992663.1">
    <property type="nucleotide sequence ID" value="NZ_JTKH01000024.1"/>
</dbReference>
<organism evidence="17 18">
    <name type="scientific">Vibrio renipiscarius</name>
    <dbReference type="NCBI Taxonomy" id="1461322"/>
    <lineage>
        <taxon>Bacteria</taxon>
        <taxon>Pseudomonadati</taxon>
        <taxon>Pseudomonadota</taxon>
        <taxon>Gammaproteobacteria</taxon>
        <taxon>Vibrionales</taxon>
        <taxon>Vibrionaceae</taxon>
        <taxon>Vibrio</taxon>
    </lineage>
</organism>
<feature type="domain" description="Rad50/SbcC-type AAA" evidence="16">
    <location>
        <begin position="5"/>
        <end position="241"/>
    </location>
</feature>
<dbReference type="Proteomes" id="UP000031672">
    <property type="component" value="Unassembled WGS sequence"/>
</dbReference>
<feature type="coiled-coil region" evidence="14">
    <location>
        <begin position="317"/>
        <end position="351"/>
    </location>
</feature>
<evidence type="ECO:0000256" key="6">
    <source>
        <dbReference type="ARBA" id="ARBA00022741"/>
    </source>
</evidence>
<evidence type="ECO:0000256" key="13">
    <source>
        <dbReference type="ARBA" id="ARBA00055999"/>
    </source>
</evidence>
<dbReference type="GO" id="GO:0005524">
    <property type="term" value="F:ATP binding"/>
    <property type="evidence" value="ECO:0007669"/>
    <property type="project" value="UniProtKB-KW"/>
</dbReference>
<dbReference type="InterPro" id="IPR027417">
    <property type="entry name" value="P-loop_NTPase"/>
</dbReference>
<evidence type="ECO:0000259" key="16">
    <source>
        <dbReference type="Pfam" id="PF13476"/>
    </source>
</evidence>
<dbReference type="EMBL" id="JTKH01000024">
    <property type="protein sequence ID" value="KII76692.1"/>
    <property type="molecule type" value="Genomic_DNA"/>
</dbReference>
<keyword evidence="12" id="KW-0233">DNA recombination</keyword>
<evidence type="ECO:0000256" key="14">
    <source>
        <dbReference type="SAM" id="Coils"/>
    </source>
</evidence>
<dbReference type="AlphaFoldDB" id="A0A0C2NR94"/>
<dbReference type="OrthoDB" id="9795626at2"/>
<evidence type="ECO:0000313" key="18">
    <source>
        <dbReference type="Proteomes" id="UP000031672"/>
    </source>
</evidence>
<evidence type="ECO:0000256" key="15">
    <source>
        <dbReference type="SAM" id="MobiDB-lite"/>
    </source>
</evidence>
<feature type="compositionally biased region" description="Low complexity" evidence="15">
    <location>
        <begin position="408"/>
        <end position="418"/>
    </location>
</feature>
<dbReference type="GO" id="GO:0004519">
    <property type="term" value="F:endonuclease activity"/>
    <property type="evidence" value="ECO:0007669"/>
    <property type="project" value="UniProtKB-KW"/>
</dbReference>
<evidence type="ECO:0000256" key="5">
    <source>
        <dbReference type="ARBA" id="ARBA00022722"/>
    </source>
</evidence>
<comment type="function">
    <text evidence="13">SbcCD cleaves DNA hairpin structures. These structures can inhibit DNA replication and are intermediates in certain DNA recombination reactions. The complex acts as a 3'-&gt;5' double strand exonuclease that can open hairpins. It also has a 5' single-strand endonuclease activity.</text>
</comment>
<evidence type="ECO:0000256" key="7">
    <source>
        <dbReference type="ARBA" id="ARBA00022759"/>
    </source>
</evidence>
<reference evidence="17 18" key="1">
    <citation type="submission" date="2014-11" db="EMBL/GenBank/DDBJ databases">
        <title>Draft Genome Sequence of Vibrio piscirenalis strains CECT 8603T and CECT 8604, two marine Gammaproteobacterium isolated from cultured gilthead sea bream (Sparus aurata).</title>
        <authorList>
            <person name="Arahal D.R."/>
            <person name="Rodrigo-Torres L."/>
            <person name="Lucena T."/>
            <person name="Pujalte M.J."/>
        </authorList>
    </citation>
    <scope>NUCLEOTIDE SEQUENCE [LARGE SCALE GENOMIC DNA]</scope>
    <source>
        <strain evidence="17 18">DCR 1-4-2</strain>
    </source>
</reference>
<protein>
    <recommendedName>
        <fullName evidence="3">Nuclease SbcCD subunit C</fullName>
    </recommendedName>
</protein>
<keyword evidence="10" id="KW-0067">ATP-binding</keyword>
<dbReference type="Pfam" id="PF13476">
    <property type="entry name" value="AAA_23"/>
    <property type="match status" value="1"/>
</dbReference>
<dbReference type="FunFam" id="3.40.50.300:FF:001446">
    <property type="entry name" value="DsDNA exonuclease SbcC"/>
    <property type="match status" value="1"/>
</dbReference>
<evidence type="ECO:0000256" key="10">
    <source>
        <dbReference type="ARBA" id="ARBA00022840"/>
    </source>
</evidence>
<evidence type="ECO:0000256" key="2">
    <source>
        <dbReference type="ARBA" id="ARBA00011322"/>
    </source>
</evidence>
<comment type="caution">
    <text evidence="17">The sequence shown here is derived from an EMBL/GenBank/DDBJ whole genome shotgun (WGS) entry which is preliminary data.</text>
</comment>
<dbReference type="GO" id="GO:0006310">
    <property type="term" value="P:DNA recombination"/>
    <property type="evidence" value="ECO:0007669"/>
    <property type="project" value="UniProtKB-KW"/>
</dbReference>
<evidence type="ECO:0000256" key="9">
    <source>
        <dbReference type="ARBA" id="ARBA00022839"/>
    </source>
</evidence>
<dbReference type="STRING" id="1461322.OJ16_18190"/>